<dbReference type="PROSITE" id="PS51128">
    <property type="entry name" value="ZF_DKSA_2"/>
    <property type="match status" value="1"/>
</dbReference>
<dbReference type="PANTHER" id="PTHR33823">
    <property type="entry name" value="RNA POLYMERASE-BINDING TRANSCRIPTION FACTOR DKSA-RELATED"/>
    <property type="match status" value="1"/>
</dbReference>
<dbReference type="PROSITE" id="PS01102">
    <property type="entry name" value="ZF_DKSA_1"/>
    <property type="match status" value="1"/>
</dbReference>
<keyword evidence="3" id="KW-0862">Zinc</keyword>
<dbReference type="InterPro" id="IPR000962">
    <property type="entry name" value="Znf_DskA_TraR"/>
</dbReference>
<evidence type="ECO:0000256" key="1">
    <source>
        <dbReference type="ARBA" id="ARBA00022723"/>
    </source>
</evidence>
<comment type="caution">
    <text evidence="6">The sequence shown here is derived from an EMBL/GenBank/DDBJ whole genome shotgun (WGS) entry which is preliminary data.</text>
</comment>
<proteinExistence type="predicted"/>
<dbReference type="InterPro" id="IPR020458">
    <property type="entry name" value="Znf_DskA_TraR_CS"/>
</dbReference>
<evidence type="ECO:0000259" key="5">
    <source>
        <dbReference type="Pfam" id="PF01258"/>
    </source>
</evidence>
<dbReference type="SUPFAM" id="SSF57716">
    <property type="entry name" value="Glucocorticoid receptor-like (DNA-binding domain)"/>
    <property type="match status" value="1"/>
</dbReference>
<reference evidence="6 7" key="1">
    <citation type="submission" date="2019-09" db="EMBL/GenBank/DDBJ databases">
        <title>Mumia zhuanghuii sp. nov. isolated from the intestinal contents of plateau pika (Ochotona curzoniae) in the Qinghai-Tibet plateau of China.</title>
        <authorList>
            <person name="Tian Z."/>
        </authorList>
    </citation>
    <scope>NUCLEOTIDE SEQUENCE [LARGE SCALE GENOMIC DNA]</scope>
    <source>
        <strain evidence="7">350</strain>
    </source>
</reference>
<evidence type="ECO:0000256" key="4">
    <source>
        <dbReference type="PROSITE-ProRule" id="PRU00510"/>
    </source>
</evidence>
<dbReference type="AlphaFoldDB" id="A0A5Q6RK42"/>
<accession>A0A5Q6RK42</accession>
<evidence type="ECO:0000313" key="6">
    <source>
        <dbReference type="EMBL" id="KAA1418392.1"/>
    </source>
</evidence>
<keyword evidence="1" id="KW-0479">Metal-binding</keyword>
<evidence type="ECO:0000256" key="3">
    <source>
        <dbReference type="ARBA" id="ARBA00022833"/>
    </source>
</evidence>
<name>A0A5Q6RK42_9ACTN</name>
<gene>
    <name evidence="6" type="ORF">FE697_021480</name>
</gene>
<organism evidence="6 7">
    <name type="scientific">Mumia zhuanghuii</name>
    <dbReference type="NCBI Taxonomy" id="2585211"/>
    <lineage>
        <taxon>Bacteria</taxon>
        <taxon>Bacillati</taxon>
        <taxon>Actinomycetota</taxon>
        <taxon>Actinomycetes</taxon>
        <taxon>Propionibacteriales</taxon>
        <taxon>Nocardioidaceae</taxon>
        <taxon>Mumia</taxon>
    </lineage>
</organism>
<evidence type="ECO:0000256" key="2">
    <source>
        <dbReference type="ARBA" id="ARBA00022771"/>
    </source>
</evidence>
<dbReference type="OrthoDB" id="1121111at2"/>
<sequence length="108" mass="11557">MDAAALADRLARVTEQLDVLRRDHAAIIAASAASNADDEHDPEGATIAWEREQVAALVARLESERDELTEAAARIATGAYGTCERCGRAIPRERLAVRPAARTCVDCG</sequence>
<evidence type="ECO:0000313" key="7">
    <source>
        <dbReference type="Proteomes" id="UP000307768"/>
    </source>
</evidence>
<dbReference type="GO" id="GO:0008270">
    <property type="term" value="F:zinc ion binding"/>
    <property type="evidence" value="ECO:0007669"/>
    <property type="project" value="UniProtKB-KW"/>
</dbReference>
<feature type="domain" description="Zinc finger DksA/TraR C4-type" evidence="5">
    <location>
        <begin position="78"/>
        <end position="107"/>
    </location>
</feature>
<dbReference type="EMBL" id="VDFQ02000007">
    <property type="protein sequence ID" value="KAA1418392.1"/>
    <property type="molecule type" value="Genomic_DNA"/>
</dbReference>
<dbReference type="Pfam" id="PF01258">
    <property type="entry name" value="zf-dskA_traR"/>
    <property type="match status" value="1"/>
</dbReference>
<dbReference type="RefSeq" id="WP_149771705.1">
    <property type="nucleotide sequence ID" value="NZ_VDFQ02000007.1"/>
</dbReference>
<dbReference type="PANTHER" id="PTHR33823:SF4">
    <property type="entry name" value="GENERAL STRESS PROTEIN 16O"/>
    <property type="match status" value="1"/>
</dbReference>
<keyword evidence="2" id="KW-0863">Zinc-finger</keyword>
<dbReference type="Gene3D" id="1.20.120.910">
    <property type="entry name" value="DksA, coiled-coil domain"/>
    <property type="match status" value="1"/>
</dbReference>
<protein>
    <submittedName>
        <fullName evidence="6">TraR/DksA family transcriptional regulator</fullName>
    </submittedName>
</protein>
<dbReference type="Proteomes" id="UP000307768">
    <property type="component" value="Unassembled WGS sequence"/>
</dbReference>
<feature type="zinc finger region" description="dksA C4-type" evidence="4">
    <location>
        <begin position="83"/>
        <end position="107"/>
    </location>
</feature>